<dbReference type="Pfam" id="PF00702">
    <property type="entry name" value="Hydrolase"/>
    <property type="match status" value="1"/>
</dbReference>
<dbReference type="EMBL" id="BPWL01000001">
    <property type="protein sequence ID" value="GJJ06366.1"/>
    <property type="molecule type" value="Genomic_DNA"/>
</dbReference>
<dbReference type="AlphaFoldDB" id="A0AAV5A1A3"/>
<dbReference type="InterPro" id="IPR023214">
    <property type="entry name" value="HAD_sf"/>
</dbReference>
<dbReference type="PANTHER" id="PTHR18901:SF38">
    <property type="entry name" value="PSEUDOURIDINE-5'-PHOSPHATASE"/>
    <property type="match status" value="1"/>
</dbReference>
<reference evidence="1" key="1">
    <citation type="submission" date="2021-10" db="EMBL/GenBank/DDBJ databases">
        <title>De novo Genome Assembly of Clathrus columnatus (Basidiomycota, Fungi) Using Illumina and Nanopore Sequence Data.</title>
        <authorList>
            <person name="Ogiso-Tanaka E."/>
            <person name="Itagaki H."/>
            <person name="Hosoya T."/>
            <person name="Hosaka K."/>
        </authorList>
    </citation>
    <scope>NUCLEOTIDE SEQUENCE</scope>
    <source>
        <strain evidence="1">MO-923</strain>
    </source>
</reference>
<dbReference type="PANTHER" id="PTHR18901">
    <property type="entry name" value="2-DEOXYGLUCOSE-6-PHOSPHATE PHOSPHATASE 2"/>
    <property type="match status" value="1"/>
</dbReference>
<accession>A0AAV5A1A3</accession>
<comment type="caution">
    <text evidence="1">The sequence shown here is derived from an EMBL/GenBank/DDBJ whole genome shotgun (WGS) entry which is preliminary data.</text>
</comment>
<sequence>MPGAVKLITHLHQHSIPIAIATGSDRRVLELKTSHLPELIEPFGSHTICADDVERGKPNPDIFLKAAQSLGRNVGRGDYERSTTEQREERTKGLVFEDAIPGVQAAVRAGMQGLNDIPIC</sequence>
<dbReference type="SUPFAM" id="SSF56784">
    <property type="entry name" value="HAD-like"/>
    <property type="match status" value="1"/>
</dbReference>
<dbReference type="Gene3D" id="3.40.50.1000">
    <property type="entry name" value="HAD superfamily/HAD-like"/>
    <property type="match status" value="1"/>
</dbReference>
<gene>
    <name evidence="1" type="ORF">Clacol_000557</name>
</gene>
<organism evidence="1 2">
    <name type="scientific">Clathrus columnatus</name>
    <dbReference type="NCBI Taxonomy" id="1419009"/>
    <lineage>
        <taxon>Eukaryota</taxon>
        <taxon>Fungi</taxon>
        <taxon>Dikarya</taxon>
        <taxon>Basidiomycota</taxon>
        <taxon>Agaricomycotina</taxon>
        <taxon>Agaricomycetes</taxon>
        <taxon>Phallomycetidae</taxon>
        <taxon>Phallales</taxon>
        <taxon>Clathraceae</taxon>
        <taxon>Clathrus</taxon>
    </lineage>
</organism>
<dbReference type="GO" id="GO:0016791">
    <property type="term" value="F:phosphatase activity"/>
    <property type="evidence" value="ECO:0007669"/>
    <property type="project" value="TreeGrafter"/>
</dbReference>
<dbReference type="Proteomes" id="UP001050691">
    <property type="component" value="Unassembled WGS sequence"/>
</dbReference>
<evidence type="ECO:0000313" key="2">
    <source>
        <dbReference type="Proteomes" id="UP001050691"/>
    </source>
</evidence>
<proteinExistence type="predicted"/>
<name>A0AAV5A1A3_9AGAM</name>
<evidence type="ECO:0000313" key="1">
    <source>
        <dbReference type="EMBL" id="GJJ06366.1"/>
    </source>
</evidence>
<keyword evidence="2" id="KW-1185">Reference proteome</keyword>
<protein>
    <submittedName>
        <fullName evidence="1">Uncharacterized protein</fullName>
    </submittedName>
</protein>
<dbReference type="InterPro" id="IPR036412">
    <property type="entry name" value="HAD-like_sf"/>
</dbReference>